<dbReference type="CDD" id="cd19941">
    <property type="entry name" value="TIL"/>
    <property type="match status" value="2"/>
</dbReference>
<evidence type="ECO:0000256" key="1">
    <source>
        <dbReference type="ARBA" id="ARBA00022690"/>
    </source>
</evidence>
<proteinExistence type="predicted"/>
<feature type="domain" description="TIL" evidence="4">
    <location>
        <begin position="34"/>
        <end position="83"/>
    </location>
</feature>
<evidence type="ECO:0000256" key="3">
    <source>
        <dbReference type="SAM" id="SignalP"/>
    </source>
</evidence>
<feature type="signal peptide" evidence="3">
    <location>
        <begin position="1"/>
        <end position="18"/>
    </location>
</feature>
<evidence type="ECO:0000256" key="2">
    <source>
        <dbReference type="ARBA" id="ARBA00023157"/>
    </source>
</evidence>
<dbReference type="PANTHER" id="PTHR23259:SF70">
    <property type="entry name" value="ACCESSORY GLAND PROTEIN ACP62F-RELATED"/>
    <property type="match status" value="1"/>
</dbReference>
<dbReference type="AlphaFoldDB" id="A0AA35QWL2"/>
<name>A0AA35QWL2_GEOBA</name>
<protein>
    <recommendedName>
        <fullName evidence="4">TIL domain-containing protein</fullName>
    </recommendedName>
</protein>
<feature type="chain" id="PRO_5041429397" description="TIL domain-containing protein" evidence="3">
    <location>
        <begin position="19"/>
        <end position="160"/>
    </location>
</feature>
<evidence type="ECO:0000259" key="4">
    <source>
        <dbReference type="Pfam" id="PF01826"/>
    </source>
</evidence>
<keyword evidence="3" id="KW-0732">Signal</keyword>
<organism evidence="5 6">
    <name type="scientific">Geodia barretti</name>
    <name type="common">Barrett's horny sponge</name>
    <dbReference type="NCBI Taxonomy" id="519541"/>
    <lineage>
        <taxon>Eukaryota</taxon>
        <taxon>Metazoa</taxon>
        <taxon>Porifera</taxon>
        <taxon>Demospongiae</taxon>
        <taxon>Heteroscleromorpha</taxon>
        <taxon>Tetractinellida</taxon>
        <taxon>Astrophorina</taxon>
        <taxon>Geodiidae</taxon>
        <taxon>Geodia</taxon>
    </lineage>
</organism>
<dbReference type="Proteomes" id="UP001174909">
    <property type="component" value="Unassembled WGS sequence"/>
</dbReference>
<evidence type="ECO:0000313" key="6">
    <source>
        <dbReference type="Proteomes" id="UP001174909"/>
    </source>
</evidence>
<gene>
    <name evidence="5" type="ORF">GBAR_LOCUS1336</name>
</gene>
<dbReference type="SUPFAM" id="SSF57567">
    <property type="entry name" value="Serine protease inhibitors"/>
    <property type="match status" value="2"/>
</dbReference>
<sequence>MFLQSSIILLFIAVCCIAAPSVTFNHWTTRCSVPGQVFSPCKAGCNPTCDNLDPICALACIPGCRCPRGTALEGGRCISAKRCGELSSKPIELPCSIPGQVYMRCGTACPPTCEKYSKPRKCTKQCVRGCQCPRRTVLHQDQMHPSKPMSRVWNRIYLSS</sequence>
<keyword evidence="6" id="KW-1185">Reference proteome</keyword>
<reference evidence="5" key="1">
    <citation type="submission" date="2023-03" db="EMBL/GenBank/DDBJ databases">
        <authorList>
            <person name="Steffen K."/>
            <person name="Cardenas P."/>
        </authorList>
    </citation>
    <scope>NUCLEOTIDE SEQUENCE</scope>
</reference>
<dbReference type="InterPro" id="IPR002919">
    <property type="entry name" value="TIL_dom"/>
</dbReference>
<keyword evidence="2" id="KW-1015">Disulfide bond</keyword>
<dbReference type="InterPro" id="IPR051368">
    <property type="entry name" value="SerProtInhib-TIL_Domain"/>
</dbReference>
<dbReference type="PANTHER" id="PTHR23259">
    <property type="entry name" value="RIDDLE"/>
    <property type="match status" value="1"/>
</dbReference>
<accession>A0AA35QWL2</accession>
<dbReference type="Pfam" id="PF01826">
    <property type="entry name" value="TIL"/>
    <property type="match status" value="2"/>
</dbReference>
<feature type="domain" description="TIL" evidence="4">
    <location>
        <begin position="98"/>
        <end position="141"/>
    </location>
</feature>
<evidence type="ECO:0000313" key="5">
    <source>
        <dbReference type="EMBL" id="CAI7993833.1"/>
    </source>
</evidence>
<dbReference type="GO" id="GO:0030414">
    <property type="term" value="F:peptidase inhibitor activity"/>
    <property type="evidence" value="ECO:0007669"/>
    <property type="project" value="UniProtKB-KW"/>
</dbReference>
<keyword evidence="1" id="KW-0646">Protease inhibitor</keyword>
<comment type="caution">
    <text evidence="5">The sequence shown here is derived from an EMBL/GenBank/DDBJ whole genome shotgun (WGS) entry which is preliminary data.</text>
</comment>
<dbReference type="EMBL" id="CASHTH010000199">
    <property type="protein sequence ID" value="CAI7993833.1"/>
    <property type="molecule type" value="Genomic_DNA"/>
</dbReference>
<dbReference type="InterPro" id="IPR036084">
    <property type="entry name" value="Ser_inhib-like_sf"/>
</dbReference>
<dbReference type="Gene3D" id="2.10.25.10">
    <property type="entry name" value="Laminin"/>
    <property type="match status" value="2"/>
</dbReference>